<dbReference type="Proteomes" id="UP000178129">
    <property type="component" value="Unassembled WGS sequence"/>
</dbReference>
<dbReference type="PANTHER" id="PTHR46481:SF10">
    <property type="entry name" value="ZINC FINGER BED DOMAIN-CONTAINING PROTEIN 39"/>
    <property type="match status" value="1"/>
</dbReference>
<name>A0A1E1LSZ0_9HELO</name>
<evidence type="ECO:0000259" key="7">
    <source>
        <dbReference type="Pfam" id="PF05699"/>
    </source>
</evidence>
<evidence type="ECO:0000256" key="2">
    <source>
        <dbReference type="ARBA" id="ARBA00022723"/>
    </source>
</evidence>
<evidence type="ECO:0000313" key="9">
    <source>
        <dbReference type="Proteomes" id="UP000178129"/>
    </source>
</evidence>
<proteinExistence type="predicted"/>
<dbReference type="InterPro" id="IPR008906">
    <property type="entry name" value="HATC_C_dom"/>
</dbReference>
<organism evidence="8 9">
    <name type="scientific">Rhynchosporium graminicola</name>
    <dbReference type="NCBI Taxonomy" id="2792576"/>
    <lineage>
        <taxon>Eukaryota</taxon>
        <taxon>Fungi</taxon>
        <taxon>Dikarya</taxon>
        <taxon>Ascomycota</taxon>
        <taxon>Pezizomycotina</taxon>
        <taxon>Leotiomycetes</taxon>
        <taxon>Helotiales</taxon>
        <taxon>Ploettnerulaceae</taxon>
        <taxon>Rhynchosporium</taxon>
    </lineage>
</organism>
<evidence type="ECO:0000313" key="8">
    <source>
        <dbReference type="EMBL" id="CZT13621.1"/>
    </source>
</evidence>
<dbReference type="EMBL" id="FJUW01000091">
    <property type="protein sequence ID" value="CZT13621.1"/>
    <property type="molecule type" value="Genomic_DNA"/>
</dbReference>
<evidence type="ECO:0000256" key="4">
    <source>
        <dbReference type="ARBA" id="ARBA00022833"/>
    </source>
</evidence>
<keyword evidence="4" id="KW-0862">Zinc</keyword>
<dbReference type="GO" id="GO:0008270">
    <property type="term" value="F:zinc ion binding"/>
    <property type="evidence" value="ECO:0007669"/>
    <property type="project" value="UniProtKB-KW"/>
</dbReference>
<dbReference type="InParanoid" id="A0A1E1LSZ0"/>
<keyword evidence="2" id="KW-0479">Metal-binding</keyword>
<dbReference type="PANTHER" id="PTHR46481">
    <property type="entry name" value="ZINC FINGER BED DOMAIN-CONTAINING PROTEIN 4"/>
    <property type="match status" value="1"/>
</dbReference>
<dbReference type="InterPro" id="IPR012337">
    <property type="entry name" value="RNaseH-like_sf"/>
</dbReference>
<feature type="compositionally biased region" description="Polar residues" evidence="6">
    <location>
        <begin position="1"/>
        <end position="10"/>
    </location>
</feature>
<evidence type="ECO:0000256" key="1">
    <source>
        <dbReference type="ARBA" id="ARBA00004123"/>
    </source>
</evidence>
<dbReference type="InterPro" id="IPR052035">
    <property type="entry name" value="ZnF_BED_domain_contain"/>
</dbReference>
<reference evidence="9" key="1">
    <citation type="submission" date="2016-03" db="EMBL/GenBank/DDBJ databases">
        <authorList>
            <person name="Ploux O."/>
        </authorList>
    </citation>
    <scope>NUCLEOTIDE SEQUENCE [LARGE SCALE GENOMIC DNA]</scope>
    <source>
        <strain evidence="9">UK7</strain>
    </source>
</reference>
<feature type="domain" description="HAT C-terminal dimerisation" evidence="7">
    <location>
        <begin position="401"/>
        <end position="486"/>
    </location>
</feature>
<accession>A0A1E1LSZ0</accession>
<dbReference type="GO" id="GO:0046983">
    <property type="term" value="F:protein dimerization activity"/>
    <property type="evidence" value="ECO:0007669"/>
    <property type="project" value="InterPro"/>
</dbReference>
<protein>
    <recommendedName>
        <fullName evidence="7">HAT C-terminal dimerisation domain-containing protein</fullName>
    </recommendedName>
</protein>
<gene>
    <name evidence="8" type="ORF">RCO7_11027</name>
</gene>
<keyword evidence="9" id="KW-1185">Reference proteome</keyword>
<evidence type="ECO:0000256" key="3">
    <source>
        <dbReference type="ARBA" id="ARBA00022771"/>
    </source>
</evidence>
<comment type="subcellular location">
    <subcellularLocation>
        <location evidence="1">Nucleus</location>
    </subcellularLocation>
</comment>
<dbReference type="AlphaFoldDB" id="A0A1E1LSZ0"/>
<comment type="caution">
    <text evidence="8">The sequence shown here is derived from an EMBL/GenBank/DDBJ whole genome shotgun (WGS) entry which is preliminary data.</text>
</comment>
<dbReference type="SUPFAM" id="SSF53098">
    <property type="entry name" value="Ribonuclease H-like"/>
    <property type="match status" value="1"/>
</dbReference>
<dbReference type="Pfam" id="PF05699">
    <property type="entry name" value="Dimer_Tnp_hAT"/>
    <property type="match status" value="1"/>
</dbReference>
<sequence length="509" mass="59308">MQYRASQSLNKSRRGRFNSLRGTKRPASPIKEPFSTKKYKSLLIRFIIENNLSFRSISSTSFRELTLYLNEQSPLLYNKILHDYLNKKGYFSLTLDAWTTINQDSYLGVTIYYIDSSFKLKSHAINNIISITRDNASSNDTLINAFKKDYDIKGFKFQGDIVCLAHILNLIVQDILKNIIKDAYSELDNRGDIANIENDRERDLSNSLKHSGANNRSLKQYIEILGIKNPRFPQLVATSESKSFKKYRSILLLSEGELDYIRKCLRIFDIFVKTTTKLQAEKYPTIYYLLPSVYQIYTKLERIRDELREEPFTSAINKGIAKLQKYYPKTGITEANKALYISLVFDPRIKLDGLSLLGLSNRIISDIKRKIQAEYNSLKIQANIDLPIPERERIDIEDEDLDIYMNEEEEEFDELDYYLEERRANISATNRDKYSILSLLVRKYLQIPATSAPSERFFSQGALIINKLRNRLTRDTFETISLLKSWGFIFEENEEVEEASIIEDFFTID</sequence>
<dbReference type="STRING" id="914237.A0A1E1LSZ0"/>
<dbReference type="GO" id="GO:0005634">
    <property type="term" value="C:nucleus"/>
    <property type="evidence" value="ECO:0007669"/>
    <property type="project" value="UniProtKB-SubCell"/>
</dbReference>
<keyword evidence="5" id="KW-0539">Nucleus</keyword>
<keyword evidence="3" id="KW-0863">Zinc-finger</keyword>
<feature type="region of interest" description="Disordered" evidence="6">
    <location>
        <begin position="1"/>
        <end position="31"/>
    </location>
</feature>
<evidence type="ECO:0000256" key="6">
    <source>
        <dbReference type="SAM" id="MobiDB-lite"/>
    </source>
</evidence>
<evidence type="ECO:0000256" key="5">
    <source>
        <dbReference type="ARBA" id="ARBA00023242"/>
    </source>
</evidence>